<keyword evidence="1" id="KW-0472">Membrane</keyword>
<reference evidence="2 3" key="1">
    <citation type="journal article" date="2019" name="PLoS Negl. Trop. Dis.">
        <title>Whole genome sequencing of Entamoeba nuttalli reveals mammalian host-related molecular signatures and a novel octapeptide-repeat surface protein.</title>
        <authorList>
            <person name="Tanaka M."/>
            <person name="Makiuchi T."/>
            <person name="Komiyama T."/>
            <person name="Shiina T."/>
            <person name="Osaki K."/>
            <person name="Tachibana H."/>
        </authorList>
    </citation>
    <scope>NUCLEOTIDE SEQUENCE [LARGE SCALE GENOMIC DNA]</scope>
    <source>
        <strain evidence="2 3">P19-061405</strain>
    </source>
</reference>
<name>A0ABQ0DKN6_9EUKA</name>
<comment type="caution">
    <text evidence="2">The sequence shown here is derived from an EMBL/GenBank/DDBJ whole genome shotgun (WGS) entry which is preliminary data.</text>
</comment>
<keyword evidence="3" id="KW-1185">Reference proteome</keyword>
<dbReference type="Proteomes" id="UP001628156">
    <property type="component" value="Unassembled WGS sequence"/>
</dbReference>
<keyword evidence="1" id="KW-0812">Transmembrane</keyword>
<dbReference type="EMBL" id="BAAFRS010000146">
    <property type="protein sequence ID" value="GAB1223421.1"/>
    <property type="molecule type" value="Genomic_DNA"/>
</dbReference>
<evidence type="ECO:0000256" key="1">
    <source>
        <dbReference type="SAM" id="Phobius"/>
    </source>
</evidence>
<organism evidence="2 3">
    <name type="scientific">Entamoeba nuttalli</name>
    <dbReference type="NCBI Taxonomy" id="412467"/>
    <lineage>
        <taxon>Eukaryota</taxon>
        <taxon>Amoebozoa</taxon>
        <taxon>Evosea</taxon>
        <taxon>Archamoebae</taxon>
        <taxon>Mastigamoebida</taxon>
        <taxon>Entamoebidae</taxon>
        <taxon>Entamoeba</taxon>
    </lineage>
</organism>
<evidence type="ECO:0000313" key="2">
    <source>
        <dbReference type="EMBL" id="GAB1223421.1"/>
    </source>
</evidence>
<proteinExistence type="predicted"/>
<protein>
    <submittedName>
        <fullName evidence="2">Uncharacterized protein</fullName>
    </submittedName>
</protein>
<sequence length="396" mass="45131">MTPFTGEEVANLIQYCDGIQSLALVSRKYKEKIELHKEENYYNKEVFEDENLEVPPTTKVVRIKFGSGWYVRAFTTLAIGIKDLKLEKLIIELHTPLLVFFDKLLQFIPENTTIILEVHGLDEVIVEKYVINPQIKIGGFNSKINESLIQKKAFVLPERITTPSGVTRTYLSFEASVFDFYSAQLWKLYFPMNLKLKASGEHDKILKMKSFIFNSILITGKLKTIDLHAKNISIVRSYVPVDNCEELEVEQPFGFPEYVAKNKLKKLYIQYSKNITTIDLKAAESMNIVDIVCCDNLKEIKAENVFLMKVIDSPLQNIHLKTVQQLTLFGVNNVSVEGSIDDIQSDGKCFVNGTLSQTIKPIQSIDRKSVMIKFLPIYVVVLLIILGGIKLILEVH</sequence>
<keyword evidence="1" id="KW-1133">Transmembrane helix</keyword>
<accession>A0ABQ0DKN6</accession>
<feature type="transmembrane region" description="Helical" evidence="1">
    <location>
        <begin position="374"/>
        <end position="393"/>
    </location>
</feature>
<gene>
    <name evidence="2" type="ORF">ENUP19_0146G0038</name>
</gene>
<evidence type="ECO:0000313" key="3">
    <source>
        <dbReference type="Proteomes" id="UP001628156"/>
    </source>
</evidence>